<keyword evidence="2" id="KW-1185">Reference proteome</keyword>
<dbReference type="RefSeq" id="YP_010061737.1">
    <property type="nucleotide sequence ID" value="NC_054786.1"/>
</dbReference>
<organism evidence="1 2">
    <name type="scientific">Mycobacterium phage Refuge</name>
    <dbReference type="NCBI Taxonomy" id="2517967"/>
    <lineage>
        <taxon>Viruses</taxon>
        <taxon>Duplodnaviria</taxon>
        <taxon>Heunggongvirae</taxon>
        <taxon>Uroviricota</taxon>
        <taxon>Caudoviricetes</taxon>
        <taxon>Refugevirus</taxon>
        <taxon>Refugevirus refuge</taxon>
    </lineage>
</organism>
<evidence type="ECO:0000313" key="1">
    <source>
        <dbReference type="EMBL" id="QBP31059.1"/>
    </source>
</evidence>
<sequence>MTLTDLICQCISLRAEHGDLEVKLYVPDRDYGDSTESISQIWTPDTFPHRDGHITLVS</sequence>
<gene>
    <name evidence="1" type="primary">40</name>
    <name evidence="1" type="ORF">SEA_REFUGE_40</name>
</gene>
<dbReference type="EMBL" id="MK494113">
    <property type="protein sequence ID" value="QBP31059.1"/>
    <property type="molecule type" value="Genomic_DNA"/>
</dbReference>
<evidence type="ECO:0000313" key="2">
    <source>
        <dbReference type="Proteomes" id="UP000294688"/>
    </source>
</evidence>
<dbReference type="KEGG" id="vg:64871355"/>
<dbReference type="GeneID" id="64871355"/>
<dbReference type="Proteomes" id="UP000294688">
    <property type="component" value="Segment"/>
</dbReference>
<accession>A0A482JFN0</accession>
<proteinExistence type="predicted"/>
<reference evidence="1 2" key="1">
    <citation type="submission" date="2019-02" db="EMBL/GenBank/DDBJ databases">
        <authorList>
            <person name="Borges K.M."/>
            <person name="Daniels K.G."/>
            <person name="Guerrette L.R."/>
            <person name="Hannigan S.R."/>
            <person name="Hodsdon B.M."/>
            <person name="Krystek B.N."/>
            <person name="Paluszek M.C."/>
            <person name="Pettit J.E."/>
            <person name="Riccardi S.G."/>
            <person name="Rossignol A."/>
            <person name="Verrell S.C."/>
            <person name="Divens A.M."/>
            <person name="Garlena R.A."/>
            <person name="Russell D.A."/>
            <person name="Pope W.H."/>
            <person name="Jacobs-Sera D."/>
            <person name="Hatfull G.F."/>
        </authorList>
    </citation>
    <scope>NUCLEOTIDE SEQUENCE [LARGE SCALE GENOMIC DNA]</scope>
</reference>
<name>A0A482JFN0_9CAUD</name>
<protein>
    <submittedName>
        <fullName evidence="1">Uncharacterized protein</fullName>
    </submittedName>
</protein>